<dbReference type="OMA" id="KHANTHL"/>
<dbReference type="Proteomes" id="UP000013827">
    <property type="component" value="Unassembled WGS sequence"/>
</dbReference>
<evidence type="ECO:0000313" key="5">
    <source>
        <dbReference type="Proteomes" id="UP000013827"/>
    </source>
</evidence>
<accession>A0A0D3IMG3</accession>
<feature type="region of interest" description="Disordered" evidence="1">
    <location>
        <begin position="750"/>
        <end position="798"/>
    </location>
</feature>
<dbReference type="PANTHER" id="PTHR31151:SF0">
    <property type="entry name" value="PROLINE-TRNA LIGASE (DUF1680)"/>
    <property type="match status" value="1"/>
</dbReference>
<protein>
    <recommendedName>
        <fullName evidence="3">Non-reducing end beta-L-arabinofuranosidase-like GH127 catalytic domain-containing protein</fullName>
    </recommendedName>
</protein>
<evidence type="ECO:0000256" key="2">
    <source>
        <dbReference type="SAM" id="SignalP"/>
    </source>
</evidence>
<dbReference type="AlphaFoldDB" id="A0A0D3IMG3"/>
<sequence>MALPSRFAAYVSFLILLLLLLRLFTTPSTSAALRHLQSLPPPPSPPLPPPPPPPTAVEITCSRYAGPLRWRQHPGGRGAPTKPLRALPLLQPGVLDGSPPARRPRLRPFSPASLRLLPGGPFADAAHTNAEFIMSLPVDRLLWLAGAALAAAGGGAGGAGSELGERLAEASRAAIAVLRACAEAHGAAGRRGYLAAFPELEFEKSEGLGCASGGRCNIWVPHYATQKVLTGLLTQHEALGTAGALPLALGMAEYVFARAVASRAAHGEAHWAEGLNYEVGALSELYAALARATRNASWLTAAALFDRRCFTGPLALAATLHGTGGGGGGGGGGEAVVPALDEPQSEAEAAVADSAFEGMHANAQLAYVLGAAELYLATGEVRARDAAVGFWRQLQRAYAYLTGGSSFQEEWRSPGGASESMVESSLRLRGPRNWQAHDHAESCVTHNAMLLSTKMMRWHAAASRGVPVAATALRSLAALCDWYETALHNGVLGTQRGSQPGAVLYMMPLGGGVSKRGGAKGWSNTEHHFWCCMGSAAEAFGRLHHAVWWASPPPPPPPPAAAAAATVSLYLLQLVPSAVAWEEAGVELRLQADVPGELPAASPAQPLVATVSVQRLGERRGDAASRVELHVRIPGWAQAAEAAVASVGGAAAPLPPPAAGSFLRVALGLGDSLSLRLRPRLAQRPVRPGSPLRGLFHGPVLLAALTDGDRRLYVGAGPPSAWAVPVPPAARESLVSLRPACACRHAKAGQEGRARGDTPRLVVSHAADRGGKAETAELAREPPPLPTRRGRRGGSDAANAASWRLGASPAGPLAARTYSAREPTVLEPFGRPGVLLSSRIPAPQGTAVVELLPAAEALGGASGGPLQRWWLRPVASVDCPCGADPPAPSGEEARVDGLAAGSFALESADSPGFWVVIGPLPPPPPPPPPGSKQSAPEPRGPPLLLRQLRGSSAAAVPPEAAVLRVSRSMATYPPLSYWAQSNVSACSSPGRSRRATACGDARRTYLMVPLNGVLDEHYSPFLCTLSPGAAVPGWCS</sequence>
<dbReference type="GeneID" id="17258598"/>
<dbReference type="RefSeq" id="XP_005764877.1">
    <property type="nucleotide sequence ID" value="XM_005764820.1"/>
</dbReference>
<feature type="compositionally biased region" description="Pro residues" evidence="1">
    <location>
        <begin position="39"/>
        <end position="54"/>
    </location>
</feature>
<feature type="region of interest" description="Disordered" evidence="1">
    <location>
        <begin position="35"/>
        <end position="54"/>
    </location>
</feature>
<evidence type="ECO:0000313" key="4">
    <source>
        <dbReference type="EnsemblProtists" id="EOD12448"/>
    </source>
</evidence>
<keyword evidence="2" id="KW-0732">Signal</keyword>
<feature type="compositionally biased region" description="Pro residues" evidence="1">
    <location>
        <begin position="919"/>
        <end position="930"/>
    </location>
</feature>
<reference evidence="5" key="1">
    <citation type="journal article" date="2013" name="Nature">
        <title>Pan genome of the phytoplankton Emiliania underpins its global distribution.</title>
        <authorList>
            <person name="Read B.A."/>
            <person name="Kegel J."/>
            <person name="Klute M.J."/>
            <person name="Kuo A."/>
            <person name="Lefebvre S.C."/>
            <person name="Maumus F."/>
            <person name="Mayer C."/>
            <person name="Miller J."/>
            <person name="Monier A."/>
            <person name="Salamov A."/>
            <person name="Young J."/>
            <person name="Aguilar M."/>
            <person name="Claverie J.M."/>
            <person name="Frickenhaus S."/>
            <person name="Gonzalez K."/>
            <person name="Herman E.K."/>
            <person name="Lin Y.C."/>
            <person name="Napier J."/>
            <person name="Ogata H."/>
            <person name="Sarno A.F."/>
            <person name="Shmutz J."/>
            <person name="Schroeder D."/>
            <person name="de Vargas C."/>
            <person name="Verret F."/>
            <person name="von Dassow P."/>
            <person name="Valentin K."/>
            <person name="Van de Peer Y."/>
            <person name="Wheeler G."/>
            <person name="Dacks J.B."/>
            <person name="Delwiche C.F."/>
            <person name="Dyhrman S.T."/>
            <person name="Glockner G."/>
            <person name="John U."/>
            <person name="Richards T."/>
            <person name="Worden A.Z."/>
            <person name="Zhang X."/>
            <person name="Grigoriev I.V."/>
            <person name="Allen A.E."/>
            <person name="Bidle K."/>
            <person name="Borodovsky M."/>
            <person name="Bowler C."/>
            <person name="Brownlee C."/>
            <person name="Cock J.M."/>
            <person name="Elias M."/>
            <person name="Gladyshev V.N."/>
            <person name="Groth M."/>
            <person name="Guda C."/>
            <person name="Hadaegh A."/>
            <person name="Iglesias-Rodriguez M.D."/>
            <person name="Jenkins J."/>
            <person name="Jones B.M."/>
            <person name="Lawson T."/>
            <person name="Leese F."/>
            <person name="Lindquist E."/>
            <person name="Lobanov A."/>
            <person name="Lomsadze A."/>
            <person name="Malik S.B."/>
            <person name="Marsh M.E."/>
            <person name="Mackinder L."/>
            <person name="Mock T."/>
            <person name="Mueller-Roeber B."/>
            <person name="Pagarete A."/>
            <person name="Parker M."/>
            <person name="Probert I."/>
            <person name="Quesneville H."/>
            <person name="Raines C."/>
            <person name="Rensing S.A."/>
            <person name="Riano-Pachon D.M."/>
            <person name="Richier S."/>
            <person name="Rokitta S."/>
            <person name="Shiraiwa Y."/>
            <person name="Soanes D.M."/>
            <person name="van der Giezen M."/>
            <person name="Wahlund T.M."/>
            <person name="Williams B."/>
            <person name="Wilson W."/>
            <person name="Wolfe G."/>
            <person name="Wurch L.L."/>
        </authorList>
    </citation>
    <scope>NUCLEOTIDE SEQUENCE</scope>
</reference>
<reference evidence="4" key="2">
    <citation type="submission" date="2024-10" db="UniProtKB">
        <authorList>
            <consortium name="EnsemblProtists"/>
        </authorList>
    </citation>
    <scope>IDENTIFICATION</scope>
</reference>
<name>A0A0D3IMG3_EMIH1</name>
<dbReference type="InterPro" id="IPR012878">
    <property type="entry name" value="Beta-AFase-like_GH127_cat"/>
</dbReference>
<feature type="chain" id="PRO_5044252188" description="Non-reducing end beta-L-arabinofuranosidase-like GH127 catalytic domain-containing protein" evidence="2">
    <location>
        <begin position="32"/>
        <end position="1036"/>
    </location>
</feature>
<dbReference type="eggNOG" id="ENOG502QRCI">
    <property type="taxonomic scope" value="Eukaryota"/>
</dbReference>
<feature type="domain" description="Non-reducing end beta-L-arabinofuranosidase-like GH127 catalytic" evidence="3">
    <location>
        <begin position="167"/>
        <end position="540"/>
    </location>
</feature>
<feature type="compositionally biased region" description="Basic and acidic residues" evidence="1">
    <location>
        <begin position="766"/>
        <end position="780"/>
    </location>
</feature>
<dbReference type="EnsemblProtists" id="EOD12448">
    <property type="protein sequence ID" value="EOD12448"/>
    <property type="gene ID" value="EMIHUDRAFT_104304"/>
</dbReference>
<dbReference type="PANTHER" id="PTHR31151">
    <property type="entry name" value="PROLINE-TRNA LIGASE (DUF1680)"/>
    <property type="match status" value="1"/>
</dbReference>
<feature type="signal peptide" evidence="2">
    <location>
        <begin position="1"/>
        <end position="31"/>
    </location>
</feature>
<organism evidence="4 5">
    <name type="scientific">Emiliania huxleyi (strain CCMP1516)</name>
    <dbReference type="NCBI Taxonomy" id="280463"/>
    <lineage>
        <taxon>Eukaryota</taxon>
        <taxon>Haptista</taxon>
        <taxon>Haptophyta</taxon>
        <taxon>Prymnesiophyceae</taxon>
        <taxon>Isochrysidales</taxon>
        <taxon>Noelaerhabdaceae</taxon>
        <taxon>Emiliania</taxon>
    </lineage>
</organism>
<keyword evidence="5" id="KW-1185">Reference proteome</keyword>
<feature type="region of interest" description="Disordered" evidence="1">
    <location>
        <begin position="916"/>
        <end position="944"/>
    </location>
</feature>
<evidence type="ECO:0000256" key="1">
    <source>
        <dbReference type="SAM" id="MobiDB-lite"/>
    </source>
</evidence>
<dbReference type="HOGENOM" id="CLU_008033_0_0_1"/>
<evidence type="ECO:0000259" key="3">
    <source>
        <dbReference type="Pfam" id="PF07944"/>
    </source>
</evidence>
<dbReference type="Pfam" id="PF07944">
    <property type="entry name" value="Beta-AFase-like_GH127_cat"/>
    <property type="match status" value="1"/>
</dbReference>
<dbReference type="KEGG" id="ehx:EMIHUDRAFT_104304"/>
<proteinExistence type="predicted"/>
<dbReference type="PaxDb" id="2903-EOD12448"/>